<feature type="signal peptide" evidence="2">
    <location>
        <begin position="1"/>
        <end position="18"/>
    </location>
</feature>
<gene>
    <name evidence="4" type="ORF">DOTSEDRAFT_83110</name>
</gene>
<evidence type="ECO:0000256" key="1">
    <source>
        <dbReference type="SAM" id="MobiDB-lite"/>
    </source>
</evidence>
<dbReference type="PANTHER" id="PTHR38118:SF2">
    <property type="entry name" value="CDP-ALCOHOL PHOSPHATIDYLTRANSFERASE PROTEIN"/>
    <property type="match status" value="1"/>
</dbReference>
<reference evidence="5" key="1">
    <citation type="journal article" date="2012" name="PLoS Genet.">
        <title>The genomes of the fungal plant pathogens Cladosporium fulvum and Dothistroma septosporum reveal adaptation to different hosts and lifestyles but also signatures of common ancestry.</title>
        <authorList>
            <person name="de Wit P.J.G.M."/>
            <person name="van der Burgt A."/>
            <person name="Oekmen B."/>
            <person name="Stergiopoulos I."/>
            <person name="Abd-Elsalam K.A."/>
            <person name="Aerts A.L."/>
            <person name="Bahkali A.H."/>
            <person name="Beenen H.G."/>
            <person name="Chettri P."/>
            <person name="Cox M.P."/>
            <person name="Datema E."/>
            <person name="de Vries R.P."/>
            <person name="Dhillon B."/>
            <person name="Ganley A.R."/>
            <person name="Griffiths S.A."/>
            <person name="Guo Y."/>
            <person name="Hamelin R.C."/>
            <person name="Henrissat B."/>
            <person name="Kabir M.S."/>
            <person name="Jashni M.K."/>
            <person name="Kema G."/>
            <person name="Klaubauf S."/>
            <person name="Lapidus A."/>
            <person name="Levasseur A."/>
            <person name="Lindquist E."/>
            <person name="Mehrabi R."/>
            <person name="Ohm R.A."/>
            <person name="Owen T.J."/>
            <person name="Salamov A."/>
            <person name="Schwelm A."/>
            <person name="Schijlen E."/>
            <person name="Sun H."/>
            <person name="van den Burg H.A."/>
            <person name="van Ham R.C.H.J."/>
            <person name="Zhang S."/>
            <person name="Goodwin S.B."/>
            <person name="Grigoriev I.V."/>
            <person name="Collemare J."/>
            <person name="Bradshaw R.E."/>
        </authorList>
    </citation>
    <scope>NUCLEOTIDE SEQUENCE [LARGE SCALE GENOMIC DNA]</scope>
    <source>
        <strain evidence="5">NZE10 / CBS 128990</strain>
    </source>
</reference>
<proteinExistence type="predicted"/>
<evidence type="ECO:0000313" key="4">
    <source>
        <dbReference type="EMBL" id="EME39321.1"/>
    </source>
</evidence>
<reference evidence="4 5" key="2">
    <citation type="journal article" date="2012" name="PLoS Pathog.">
        <title>Diverse lifestyles and strategies of plant pathogenesis encoded in the genomes of eighteen Dothideomycetes fungi.</title>
        <authorList>
            <person name="Ohm R.A."/>
            <person name="Feau N."/>
            <person name="Henrissat B."/>
            <person name="Schoch C.L."/>
            <person name="Horwitz B.A."/>
            <person name="Barry K.W."/>
            <person name="Condon B.J."/>
            <person name="Copeland A.C."/>
            <person name="Dhillon B."/>
            <person name="Glaser F."/>
            <person name="Hesse C.N."/>
            <person name="Kosti I."/>
            <person name="LaButti K."/>
            <person name="Lindquist E.A."/>
            <person name="Lucas S."/>
            <person name="Salamov A.A."/>
            <person name="Bradshaw R.E."/>
            <person name="Ciuffetti L."/>
            <person name="Hamelin R.C."/>
            <person name="Kema G.H.J."/>
            <person name="Lawrence C."/>
            <person name="Scott J.A."/>
            <person name="Spatafora J.W."/>
            <person name="Turgeon B.G."/>
            <person name="de Wit P.J.G.M."/>
            <person name="Zhong S."/>
            <person name="Goodwin S.B."/>
            <person name="Grigoriev I.V."/>
        </authorList>
    </citation>
    <scope>NUCLEOTIDE SEQUENCE [LARGE SCALE GENOMIC DNA]</scope>
    <source>
        <strain evidence="5">NZE10 / CBS 128990</strain>
    </source>
</reference>
<name>M2YK42_DOTSN</name>
<feature type="region of interest" description="Disordered" evidence="1">
    <location>
        <begin position="130"/>
        <end position="151"/>
    </location>
</feature>
<sequence length="199" mass="19788">MFRSALLVTVTALSVVVGAQNYSTSGPLSVDVSQIDTATRQSWCRAQTNSCPEICGGQANPNTCDQTTLNYTCTCTDGSTPNITNYDQTIPSFICAQWKSNCVANHPNDLDGQTGCLSVVCGSANATSGESTASSSSASSPSSTSSGSAATGSATGSASASGASASATASSAAMALNIAQQYGTTIMGAGLLAVFGFAL</sequence>
<dbReference type="Pfam" id="PF24808">
    <property type="entry name" value="DUF7707"/>
    <property type="match status" value="1"/>
</dbReference>
<keyword evidence="2" id="KW-0732">Signal</keyword>
<dbReference type="InterPro" id="IPR056124">
    <property type="entry name" value="DUF7707"/>
</dbReference>
<accession>M2YK42</accession>
<evidence type="ECO:0000313" key="5">
    <source>
        <dbReference type="Proteomes" id="UP000016933"/>
    </source>
</evidence>
<feature type="domain" description="DUF7707" evidence="3">
    <location>
        <begin position="29"/>
        <end position="125"/>
    </location>
</feature>
<dbReference type="AlphaFoldDB" id="M2YK42"/>
<dbReference type="Proteomes" id="UP000016933">
    <property type="component" value="Unassembled WGS sequence"/>
</dbReference>
<feature type="chain" id="PRO_5004029453" description="DUF7707 domain-containing protein" evidence="2">
    <location>
        <begin position="19"/>
        <end position="199"/>
    </location>
</feature>
<protein>
    <recommendedName>
        <fullName evidence="3">DUF7707 domain-containing protein</fullName>
    </recommendedName>
</protein>
<dbReference type="eggNOG" id="ENOG502SSWV">
    <property type="taxonomic scope" value="Eukaryota"/>
</dbReference>
<evidence type="ECO:0000259" key="3">
    <source>
        <dbReference type="Pfam" id="PF24808"/>
    </source>
</evidence>
<organism evidence="4 5">
    <name type="scientific">Dothistroma septosporum (strain NZE10 / CBS 128990)</name>
    <name type="common">Red band needle blight fungus</name>
    <name type="synonym">Mycosphaerella pini</name>
    <dbReference type="NCBI Taxonomy" id="675120"/>
    <lineage>
        <taxon>Eukaryota</taxon>
        <taxon>Fungi</taxon>
        <taxon>Dikarya</taxon>
        <taxon>Ascomycota</taxon>
        <taxon>Pezizomycotina</taxon>
        <taxon>Dothideomycetes</taxon>
        <taxon>Dothideomycetidae</taxon>
        <taxon>Mycosphaerellales</taxon>
        <taxon>Mycosphaerellaceae</taxon>
        <taxon>Dothistroma</taxon>
    </lineage>
</organism>
<dbReference type="OrthoDB" id="2121879at2759"/>
<evidence type="ECO:0000256" key="2">
    <source>
        <dbReference type="SAM" id="SignalP"/>
    </source>
</evidence>
<keyword evidence="5" id="KW-1185">Reference proteome</keyword>
<dbReference type="HOGENOM" id="CLU_084512_1_0_1"/>
<dbReference type="PANTHER" id="PTHR38118">
    <property type="entry name" value="ANCHORED CELL WALL PROTEIN 11-RELATED"/>
    <property type="match status" value="1"/>
</dbReference>
<dbReference type="EMBL" id="KB446545">
    <property type="protein sequence ID" value="EME39321.1"/>
    <property type="molecule type" value="Genomic_DNA"/>
</dbReference>
<dbReference type="OMA" id="CSAQRNT"/>